<evidence type="ECO:0000256" key="1">
    <source>
        <dbReference type="SAM" id="MobiDB-lite"/>
    </source>
</evidence>
<dbReference type="EMBL" id="CAJPEV010001262">
    <property type="protein sequence ID" value="CAG0891714.1"/>
    <property type="molecule type" value="Genomic_DNA"/>
</dbReference>
<feature type="signal peptide" evidence="2">
    <location>
        <begin position="1"/>
        <end position="16"/>
    </location>
</feature>
<dbReference type="Proteomes" id="UP000677054">
    <property type="component" value="Unassembled WGS sequence"/>
</dbReference>
<evidence type="ECO:0000313" key="4">
    <source>
        <dbReference type="Proteomes" id="UP000677054"/>
    </source>
</evidence>
<evidence type="ECO:0000313" key="3">
    <source>
        <dbReference type="EMBL" id="CAD7246871.1"/>
    </source>
</evidence>
<dbReference type="EMBL" id="LR900779">
    <property type="protein sequence ID" value="CAD7246871.1"/>
    <property type="molecule type" value="Genomic_DNA"/>
</dbReference>
<keyword evidence="2" id="KW-0732">Signal</keyword>
<organism evidence="3">
    <name type="scientific">Darwinula stevensoni</name>
    <dbReference type="NCBI Taxonomy" id="69355"/>
    <lineage>
        <taxon>Eukaryota</taxon>
        <taxon>Metazoa</taxon>
        <taxon>Ecdysozoa</taxon>
        <taxon>Arthropoda</taxon>
        <taxon>Crustacea</taxon>
        <taxon>Oligostraca</taxon>
        <taxon>Ostracoda</taxon>
        <taxon>Podocopa</taxon>
        <taxon>Podocopida</taxon>
        <taxon>Darwinulocopina</taxon>
        <taxon>Darwinuloidea</taxon>
        <taxon>Darwinulidae</taxon>
        <taxon>Darwinula</taxon>
    </lineage>
</organism>
<dbReference type="AlphaFoldDB" id="A0A7R8XIY7"/>
<feature type="chain" id="PRO_5036402533" evidence="2">
    <location>
        <begin position="17"/>
        <end position="202"/>
    </location>
</feature>
<gene>
    <name evidence="3" type="ORF">DSTB1V02_LOCUS6714</name>
</gene>
<feature type="region of interest" description="Disordered" evidence="1">
    <location>
        <begin position="164"/>
        <end position="202"/>
    </location>
</feature>
<evidence type="ECO:0000256" key="2">
    <source>
        <dbReference type="SAM" id="SignalP"/>
    </source>
</evidence>
<protein>
    <submittedName>
        <fullName evidence="3">Uncharacterized protein</fullName>
    </submittedName>
</protein>
<accession>A0A7R8XIY7</accession>
<reference evidence="3" key="1">
    <citation type="submission" date="2020-11" db="EMBL/GenBank/DDBJ databases">
        <authorList>
            <person name="Tran Van P."/>
        </authorList>
    </citation>
    <scope>NUCLEOTIDE SEQUENCE</scope>
</reference>
<sequence length="202" mass="22652">MRCLTLMIILRLGVIAQEDPALSRKEQHERERERRKLGRIETIKEQLLLSLGMRHPPRNVPNITDSEQWRKMEEVLKEVGVENPPPPPPSPVLAEKIQSFYPLCNSGGESEEEWDMPLHFDLSSALVSLPSIEVKVEKSAGIGALGVQELDGMAAHDTYFDDEKLGGTARLPGSDPAGDRFLRPTGRPLASLRPQELLRSFR</sequence>
<keyword evidence="4" id="KW-1185">Reference proteome</keyword>
<name>A0A7R8XIY7_9CRUS</name>
<proteinExistence type="predicted"/>